<accession>G4Z2Z1</accession>
<dbReference type="KEGG" id="psoj:PHYSODRAFT_312600"/>
<keyword evidence="1" id="KW-0472">Membrane</keyword>
<keyword evidence="1" id="KW-0812">Transmembrane</keyword>
<feature type="transmembrane region" description="Helical" evidence="1">
    <location>
        <begin position="174"/>
        <end position="196"/>
    </location>
</feature>
<protein>
    <submittedName>
        <fullName evidence="2">Uncharacterized protein</fullName>
    </submittedName>
</protein>
<dbReference type="EMBL" id="JH159153">
    <property type="protein sequence ID" value="EGZ19324.1"/>
    <property type="molecule type" value="Genomic_DNA"/>
</dbReference>
<dbReference type="RefSeq" id="XP_009522041.1">
    <property type="nucleotide sequence ID" value="XM_009523746.1"/>
</dbReference>
<feature type="transmembrane region" description="Helical" evidence="1">
    <location>
        <begin position="55"/>
        <end position="85"/>
    </location>
</feature>
<dbReference type="InParanoid" id="G4Z2Z1"/>
<feature type="transmembrane region" description="Helical" evidence="1">
    <location>
        <begin position="6"/>
        <end position="34"/>
    </location>
</feature>
<reference evidence="2 3" key="1">
    <citation type="journal article" date="2006" name="Science">
        <title>Phytophthora genome sequences uncover evolutionary origins and mechanisms of pathogenesis.</title>
        <authorList>
            <person name="Tyler B.M."/>
            <person name="Tripathy S."/>
            <person name="Zhang X."/>
            <person name="Dehal P."/>
            <person name="Jiang R.H."/>
            <person name="Aerts A."/>
            <person name="Arredondo F.D."/>
            <person name="Baxter L."/>
            <person name="Bensasson D."/>
            <person name="Beynon J.L."/>
            <person name="Chapman J."/>
            <person name="Damasceno C.M."/>
            <person name="Dorrance A.E."/>
            <person name="Dou D."/>
            <person name="Dickerman A.W."/>
            <person name="Dubchak I.L."/>
            <person name="Garbelotto M."/>
            <person name="Gijzen M."/>
            <person name="Gordon S.G."/>
            <person name="Govers F."/>
            <person name="Grunwald N.J."/>
            <person name="Huang W."/>
            <person name="Ivors K.L."/>
            <person name="Jones R.W."/>
            <person name="Kamoun S."/>
            <person name="Krampis K."/>
            <person name="Lamour K.H."/>
            <person name="Lee M.K."/>
            <person name="McDonald W.H."/>
            <person name="Medina M."/>
            <person name="Meijer H.J."/>
            <person name="Nordberg E.K."/>
            <person name="Maclean D.J."/>
            <person name="Ospina-Giraldo M.D."/>
            <person name="Morris P.F."/>
            <person name="Phuntumart V."/>
            <person name="Putnam N.H."/>
            <person name="Rash S."/>
            <person name="Rose J.K."/>
            <person name="Sakihama Y."/>
            <person name="Salamov A.A."/>
            <person name="Savidor A."/>
            <person name="Scheuring C.F."/>
            <person name="Smith B.M."/>
            <person name="Sobral B.W."/>
            <person name="Terry A."/>
            <person name="Torto-Alalibo T.A."/>
            <person name="Win J."/>
            <person name="Xu Z."/>
            <person name="Zhang H."/>
            <person name="Grigoriev I.V."/>
            <person name="Rokhsar D.S."/>
            <person name="Boore J.L."/>
        </authorList>
    </citation>
    <scope>NUCLEOTIDE SEQUENCE [LARGE SCALE GENOMIC DNA]</scope>
    <source>
        <strain evidence="2 3">P6497</strain>
    </source>
</reference>
<dbReference type="AlphaFoldDB" id="G4Z2Z1"/>
<sequence>MVVSPWAFALWWFLFLALHTLTLGYNAAFAFFYFNLRGTMLNNYLEFFWIGMPSAYHPTIATVHAAMATLHGVSMALMLGGTIWWRTLAFTPWGGPATRTSINNGNSPEGPTLRTSSRLYRTASSLTNQLTDRYGLLGVNGKHFHTLTTCREIVETTLQTVQGYRMSWFLPSTLLNQFFAVTLALNCWSSAIVYALPFRNDEARRRFALIACDCVLDLISCVGVTLIVVLRHVGQYDTSITGFDRFQMVLVVSWSDLVSRAIFSLGLFMTTASMKELLYRRTRSVTAASSTTRRSRLHQVVNRGVHALFLLWGCLVLALHVQASLLPTLPQCLLQVRPWAVPGPSCYLVRLDCHHLNISGDRGEIDSLWRAFDGSSVVMMLIRHCPSLDVPDVLNEFHEIRGFKVYNSTIVQWRESAAITNTNHPNLASVLLLRVNMSDGLLPAGFQSSDFPRFVYDFEMCVTNLREVPDDLHTKWNPGSQIFIEYIQLRSVPTPLLHLVAGYFSLTGNPISELPPELFETEGVTHLMVGDTSISELPHNSSVIPYPPPVLAGGSAYCGDLKRVLDGNATSFSASTSGAYSAEVMDPANLLNGRLFSLVDCSPVFGGPLYPLAIEDLNNAIRS</sequence>
<keyword evidence="3" id="KW-1185">Reference proteome</keyword>
<proteinExistence type="predicted"/>
<dbReference type="Proteomes" id="UP000002640">
    <property type="component" value="Unassembled WGS sequence"/>
</dbReference>
<keyword evidence="1" id="KW-1133">Transmembrane helix</keyword>
<gene>
    <name evidence="2" type="ORF">PHYSODRAFT_312600</name>
</gene>
<name>G4Z2Z1_PHYSP</name>
<evidence type="ECO:0000313" key="3">
    <source>
        <dbReference type="Proteomes" id="UP000002640"/>
    </source>
</evidence>
<dbReference type="OMA" id="RVNPSYF"/>
<evidence type="ECO:0000313" key="2">
    <source>
        <dbReference type="EMBL" id="EGZ19324.1"/>
    </source>
</evidence>
<organism evidence="2 3">
    <name type="scientific">Phytophthora sojae (strain P6497)</name>
    <name type="common">Soybean stem and root rot agent</name>
    <name type="synonym">Phytophthora megasperma f. sp. glycines</name>
    <dbReference type="NCBI Taxonomy" id="1094619"/>
    <lineage>
        <taxon>Eukaryota</taxon>
        <taxon>Sar</taxon>
        <taxon>Stramenopiles</taxon>
        <taxon>Oomycota</taxon>
        <taxon>Peronosporomycetes</taxon>
        <taxon>Peronosporales</taxon>
        <taxon>Peronosporaceae</taxon>
        <taxon>Phytophthora</taxon>
    </lineage>
</organism>
<feature type="transmembrane region" description="Helical" evidence="1">
    <location>
        <begin position="257"/>
        <end position="279"/>
    </location>
</feature>
<feature type="transmembrane region" description="Helical" evidence="1">
    <location>
        <begin position="208"/>
        <end position="230"/>
    </location>
</feature>
<feature type="transmembrane region" description="Helical" evidence="1">
    <location>
        <begin position="300"/>
        <end position="321"/>
    </location>
</feature>
<evidence type="ECO:0000256" key="1">
    <source>
        <dbReference type="SAM" id="Phobius"/>
    </source>
</evidence>
<dbReference type="GeneID" id="20643507"/>